<dbReference type="PANTHER" id="PTHR33375:SF1">
    <property type="entry name" value="CHROMOSOME-PARTITIONING PROTEIN PARB-RELATED"/>
    <property type="match status" value="1"/>
</dbReference>
<dbReference type="STRING" id="626937.HMPREF3293_01852"/>
<dbReference type="GO" id="GO:0003677">
    <property type="term" value="F:DNA binding"/>
    <property type="evidence" value="ECO:0007669"/>
    <property type="project" value="InterPro"/>
</dbReference>
<evidence type="ECO:0000256" key="1">
    <source>
        <dbReference type="ARBA" id="ARBA00006295"/>
    </source>
</evidence>
<dbReference type="Pfam" id="PF02195">
    <property type="entry name" value="ParB_N"/>
    <property type="match status" value="1"/>
</dbReference>
<dbReference type="OrthoDB" id="9771505at2"/>
<dbReference type="InterPro" id="IPR004437">
    <property type="entry name" value="ParB/RepB/Spo0J"/>
</dbReference>
<dbReference type="InterPro" id="IPR036086">
    <property type="entry name" value="ParB/Sulfiredoxin_sf"/>
</dbReference>
<dbReference type="PATRIC" id="fig|626937.4.peg.1830"/>
<evidence type="ECO:0000259" key="2">
    <source>
        <dbReference type="SMART" id="SM00470"/>
    </source>
</evidence>
<dbReference type="EMBL" id="LSZW01000062">
    <property type="protein sequence ID" value="KXK65263.1"/>
    <property type="molecule type" value="Genomic_DNA"/>
</dbReference>
<dbReference type="SUPFAM" id="SSF109709">
    <property type="entry name" value="KorB DNA-binding domain-like"/>
    <property type="match status" value="1"/>
</dbReference>
<keyword evidence="4" id="KW-1185">Reference proteome</keyword>
<sequence length="312" mass="35501">MASSVRNIKLASVDDLFSSEADRQDAKHEKVIEIPMEKISENPDNPFQVRNDEEMAKMVESVKEYGILNPALVRPKQDGGYELVAGHRRKFSGLKAGLQTLPCIVRNLTDDEAAIAMVDSNLQRENILPSERAKAYKLKLEAVKRQGARTDLTSPQVAAKFRSDDLVASDAKISGDTLQRYIRLTELIPPLMQMVDDKKIALNPAYELSFLPLPLQENLLEVIEQEESTPSLAQAQRLKKAAQAGKLDRNGIELVLQEERPQDYKLTIAGDKLNKYFPRDYTPKQKEEIIFKALDLYYRKLERAKQAREYER</sequence>
<dbReference type="KEGG" id="cmiu:B1H56_08910"/>
<dbReference type="RefSeq" id="WP_066522498.1">
    <property type="nucleotide sequence ID" value="NZ_CABMOF010000008.1"/>
</dbReference>
<organism evidence="3 4">
    <name type="scientific">Christensenella minuta</name>
    <dbReference type="NCBI Taxonomy" id="626937"/>
    <lineage>
        <taxon>Bacteria</taxon>
        <taxon>Bacillati</taxon>
        <taxon>Bacillota</taxon>
        <taxon>Clostridia</taxon>
        <taxon>Christensenellales</taxon>
        <taxon>Christensenellaceae</taxon>
        <taxon>Christensenella</taxon>
    </lineage>
</organism>
<comment type="caution">
    <text evidence="3">The sequence shown here is derived from an EMBL/GenBank/DDBJ whole genome shotgun (WGS) entry which is preliminary data.</text>
</comment>
<protein>
    <submittedName>
        <fullName evidence="3">ParB-like protein</fullName>
    </submittedName>
</protein>
<dbReference type="Gene3D" id="3.90.1530.30">
    <property type="match status" value="1"/>
</dbReference>
<proteinExistence type="inferred from homology"/>
<dbReference type="CDD" id="cd16407">
    <property type="entry name" value="ParB_N_like"/>
    <property type="match status" value="1"/>
</dbReference>
<dbReference type="NCBIfam" id="TIGR00180">
    <property type="entry name" value="parB_part"/>
    <property type="match status" value="1"/>
</dbReference>
<dbReference type="Proteomes" id="UP000070366">
    <property type="component" value="Unassembled WGS sequence"/>
</dbReference>
<dbReference type="InterPro" id="IPR050336">
    <property type="entry name" value="Chromosome_partition/occlusion"/>
</dbReference>
<dbReference type="PANTHER" id="PTHR33375">
    <property type="entry name" value="CHROMOSOME-PARTITIONING PROTEIN PARB-RELATED"/>
    <property type="match status" value="1"/>
</dbReference>
<gene>
    <name evidence="3" type="ORF">HMPREF3293_01852</name>
</gene>
<dbReference type="SUPFAM" id="SSF110849">
    <property type="entry name" value="ParB/Sulfiredoxin"/>
    <property type="match status" value="1"/>
</dbReference>
<dbReference type="Gene3D" id="1.10.10.2830">
    <property type="match status" value="1"/>
</dbReference>
<feature type="domain" description="ParB-like N-terminal" evidence="2">
    <location>
        <begin position="32"/>
        <end position="122"/>
    </location>
</feature>
<accession>A0A136Q3K0</accession>
<dbReference type="GO" id="GO:0007059">
    <property type="term" value="P:chromosome segregation"/>
    <property type="evidence" value="ECO:0007669"/>
    <property type="project" value="TreeGrafter"/>
</dbReference>
<reference evidence="3 4" key="1">
    <citation type="submission" date="2016-02" db="EMBL/GenBank/DDBJ databases">
        <authorList>
            <person name="Wen L."/>
            <person name="He K."/>
            <person name="Yang H."/>
        </authorList>
    </citation>
    <scope>NUCLEOTIDE SEQUENCE [LARGE SCALE GENOMIC DNA]</scope>
    <source>
        <strain evidence="3 4">DSM 22607</strain>
    </source>
</reference>
<evidence type="ECO:0000313" key="4">
    <source>
        <dbReference type="Proteomes" id="UP000070366"/>
    </source>
</evidence>
<name>A0A136Q3K0_9FIRM</name>
<comment type="similarity">
    <text evidence="1">Belongs to the ParB family.</text>
</comment>
<dbReference type="AlphaFoldDB" id="A0A136Q3K0"/>
<dbReference type="InterPro" id="IPR003115">
    <property type="entry name" value="ParB_N"/>
</dbReference>
<dbReference type="GO" id="GO:0005694">
    <property type="term" value="C:chromosome"/>
    <property type="evidence" value="ECO:0007669"/>
    <property type="project" value="TreeGrafter"/>
</dbReference>
<dbReference type="SMART" id="SM00470">
    <property type="entry name" value="ParB"/>
    <property type="match status" value="1"/>
</dbReference>
<evidence type="ECO:0000313" key="3">
    <source>
        <dbReference type="EMBL" id="KXK65263.1"/>
    </source>
</evidence>